<sequence>MDRGGAGRGGDGGVGWEQPPLPADGDERLDLDERLARADVQLELGGRRLVGVSGGDADRDVGAGGDQAVGEGLGLALRGAARELERVGAQRDGFLPELELFESGGHGRQAAAGRAGGRDRIRPPRRAAPQRDGRARRLTLLAGPPAL</sequence>
<reference evidence="2" key="1">
    <citation type="submission" date="2020-02" db="EMBL/GenBank/DDBJ databases">
        <authorList>
            <person name="Meier V. D."/>
        </authorList>
    </citation>
    <scope>NUCLEOTIDE SEQUENCE</scope>
    <source>
        <strain evidence="2">AVDCRST_MAG40</strain>
    </source>
</reference>
<dbReference type="EMBL" id="CADCTX010000271">
    <property type="protein sequence ID" value="CAA9310470.1"/>
    <property type="molecule type" value="Genomic_DNA"/>
</dbReference>
<protein>
    <submittedName>
        <fullName evidence="2">Uncharacterized protein</fullName>
    </submittedName>
</protein>
<accession>A0A6J4KMU3</accession>
<feature type="compositionally biased region" description="Gly residues" evidence="1">
    <location>
        <begin position="1"/>
        <end position="15"/>
    </location>
</feature>
<name>A0A6J4KMU3_9BACT</name>
<feature type="region of interest" description="Disordered" evidence="1">
    <location>
        <begin position="104"/>
        <end position="147"/>
    </location>
</feature>
<gene>
    <name evidence="2" type="ORF">AVDCRST_MAG40-939</name>
</gene>
<evidence type="ECO:0000256" key="1">
    <source>
        <dbReference type="SAM" id="MobiDB-lite"/>
    </source>
</evidence>
<evidence type="ECO:0000313" key="2">
    <source>
        <dbReference type="EMBL" id="CAA9310470.1"/>
    </source>
</evidence>
<dbReference type="AlphaFoldDB" id="A0A6J4KMU3"/>
<feature type="region of interest" description="Disordered" evidence="1">
    <location>
        <begin position="1"/>
        <end position="27"/>
    </location>
</feature>
<organism evidence="2">
    <name type="scientific">uncultured Gemmatimonadaceae bacterium</name>
    <dbReference type="NCBI Taxonomy" id="246130"/>
    <lineage>
        <taxon>Bacteria</taxon>
        <taxon>Pseudomonadati</taxon>
        <taxon>Gemmatimonadota</taxon>
        <taxon>Gemmatimonadia</taxon>
        <taxon>Gemmatimonadales</taxon>
        <taxon>Gemmatimonadaceae</taxon>
        <taxon>environmental samples</taxon>
    </lineage>
</organism>
<proteinExistence type="predicted"/>